<feature type="region of interest" description="Disordered" evidence="1">
    <location>
        <begin position="1"/>
        <end position="20"/>
    </location>
</feature>
<evidence type="ECO:0000313" key="3">
    <source>
        <dbReference type="Proteomes" id="UP000001401"/>
    </source>
</evidence>
<dbReference type="AlphaFoldDB" id="E6TQR8"/>
<feature type="compositionally biased region" description="Low complexity" evidence="1">
    <location>
        <begin position="1"/>
        <end position="15"/>
    </location>
</feature>
<dbReference type="eggNOG" id="ENOG5032Y7E">
    <property type="taxonomic scope" value="Bacteria"/>
</dbReference>
<proteinExistence type="predicted"/>
<gene>
    <name evidence="2" type="ordered locus">Bcell_3451</name>
</gene>
<protein>
    <submittedName>
        <fullName evidence="2">Uncharacterized protein</fullName>
    </submittedName>
</protein>
<dbReference type="EMBL" id="CP002394">
    <property type="protein sequence ID" value="ADU31693.1"/>
    <property type="molecule type" value="Genomic_DNA"/>
</dbReference>
<organism evidence="2 3">
    <name type="scientific">Evansella cellulosilytica (strain ATCC 21833 / DSM 2522 / FERM P-1141 / JCM 9156 / N-4)</name>
    <name type="common">Bacillus cellulosilyticus</name>
    <dbReference type="NCBI Taxonomy" id="649639"/>
    <lineage>
        <taxon>Bacteria</taxon>
        <taxon>Bacillati</taxon>
        <taxon>Bacillota</taxon>
        <taxon>Bacilli</taxon>
        <taxon>Bacillales</taxon>
        <taxon>Bacillaceae</taxon>
        <taxon>Evansella</taxon>
    </lineage>
</organism>
<name>E6TQR8_EVAC2</name>
<reference evidence="2" key="1">
    <citation type="submission" date="2010-12" db="EMBL/GenBank/DDBJ databases">
        <title>Complete sequence of Bacillus cellulosilyticus DSM 2522.</title>
        <authorList>
            <consortium name="US DOE Joint Genome Institute"/>
            <person name="Lucas S."/>
            <person name="Copeland A."/>
            <person name="Lapidus A."/>
            <person name="Cheng J.-F."/>
            <person name="Bruce D."/>
            <person name="Goodwin L."/>
            <person name="Pitluck S."/>
            <person name="Chertkov O."/>
            <person name="Detter J.C."/>
            <person name="Han C."/>
            <person name="Tapia R."/>
            <person name="Land M."/>
            <person name="Hauser L."/>
            <person name="Jeffries C."/>
            <person name="Kyrpides N."/>
            <person name="Ivanova N."/>
            <person name="Mikhailova N."/>
            <person name="Brumm P."/>
            <person name="Mead D."/>
            <person name="Woyke T."/>
        </authorList>
    </citation>
    <scope>NUCLEOTIDE SEQUENCE [LARGE SCALE GENOMIC DNA]</scope>
    <source>
        <strain evidence="2">DSM 2522</strain>
    </source>
</reference>
<sequence length="93" mass="10964">MQQQQQMGQQQQNVMPQPPNIITTKDHLYITDMLAWNLLAMKKAHHFASQCQDQQIAQALEEAGKMHYNHYQTLMTHLDQQQQQAQMQQNTMQ</sequence>
<dbReference type="OrthoDB" id="1799385at2"/>
<dbReference type="HOGENOM" id="CLU_168781_0_1_9"/>
<accession>E6TQR8</accession>
<evidence type="ECO:0000256" key="1">
    <source>
        <dbReference type="SAM" id="MobiDB-lite"/>
    </source>
</evidence>
<evidence type="ECO:0000313" key="2">
    <source>
        <dbReference type="EMBL" id="ADU31693.1"/>
    </source>
</evidence>
<dbReference type="STRING" id="649639.Bcell_3451"/>
<keyword evidence="3" id="KW-1185">Reference proteome</keyword>
<dbReference type="Proteomes" id="UP000001401">
    <property type="component" value="Chromosome"/>
</dbReference>
<dbReference type="KEGG" id="bco:Bcell_3451"/>
<dbReference type="RefSeq" id="WP_013490024.1">
    <property type="nucleotide sequence ID" value="NC_014829.1"/>
</dbReference>